<dbReference type="EMBL" id="JABWDY010026753">
    <property type="protein sequence ID" value="KAF5188455.1"/>
    <property type="molecule type" value="Genomic_DNA"/>
</dbReference>
<sequence>MVYTLHNVGIVSHSYSYNEYMYGVLASTFAAQVEHAYKMVLLLVATILTGLLSQKSEWKKLSAYR</sequence>
<accession>A0A7J6VWA7</accession>
<gene>
    <name evidence="1" type="ORF">FRX31_021958</name>
</gene>
<comment type="caution">
    <text evidence="1">The sequence shown here is derived from an EMBL/GenBank/DDBJ whole genome shotgun (WGS) entry which is preliminary data.</text>
</comment>
<protein>
    <submittedName>
        <fullName evidence="1">Uncharacterized protein</fullName>
    </submittedName>
</protein>
<proteinExistence type="predicted"/>
<dbReference type="AlphaFoldDB" id="A0A7J6VWA7"/>
<keyword evidence="2" id="KW-1185">Reference proteome</keyword>
<evidence type="ECO:0000313" key="2">
    <source>
        <dbReference type="Proteomes" id="UP000554482"/>
    </source>
</evidence>
<name>A0A7J6VWA7_THATH</name>
<organism evidence="1 2">
    <name type="scientific">Thalictrum thalictroides</name>
    <name type="common">Rue-anemone</name>
    <name type="synonym">Anemone thalictroides</name>
    <dbReference type="NCBI Taxonomy" id="46969"/>
    <lineage>
        <taxon>Eukaryota</taxon>
        <taxon>Viridiplantae</taxon>
        <taxon>Streptophyta</taxon>
        <taxon>Embryophyta</taxon>
        <taxon>Tracheophyta</taxon>
        <taxon>Spermatophyta</taxon>
        <taxon>Magnoliopsida</taxon>
        <taxon>Ranunculales</taxon>
        <taxon>Ranunculaceae</taxon>
        <taxon>Thalictroideae</taxon>
        <taxon>Thalictrum</taxon>
    </lineage>
</organism>
<dbReference type="Proteomes" id="UP000554482">
    <property type="component" value="Unassembled WGS sequence"/>
</dbReference>
<evidence type="ECO:0000313" key="1">
    <source>
        <dbReference type="EMBL" id="KAF5188455.1"/>
    </source>
</evidence>
<reference evidence="1 2" key="1">
    <citation type="submission" date="2020-06" db="EMBL/GenBank/DDBJ databases">
        <title>Transcriptomic and genomic resources for Thalictrum thalictroides and T. hernandezii: Facilitating candidate gene discovery in an emerging model plant lineage.</title>
        <authorList>
            <person name="Arias T."/>
            <person name="Riano-Pachon D.M."/>
            <person name="Di Stilio V.S."/>
        </authorList>
    </citation>
    <scope>NUCLEOTIDE SEQUENCE [LARGE SCALE GENOMIC DNA]</scope>
    <source>
        <strain evidence="2">cv. WT478/WT964</strain>
        <tissue evidence="1">Leaves</tissue>
    </source>
</reference>